<dbReference type="SUPFAM" id="SSF51219">
    <property type="entry name" value="TRAP-like"/>
    <property type="match status" value="1"/>
</dbReference>
<proteinExistence type="predicted"/>
<dbReference type="PANTHER" id="PTHR43657:SF1">
    <property type="entry name" value="ALTERED INHERITANCE OF MITOCHONDRIA PROTEIN 24, MITOCHONDRIAL"/>
    <property type="match status" value="1"/>
</dbReference>
<dbReference type="AlphaFoldDB" id="A0A6B3NHX6"/>
<dbReference type="Pfam" id="PF01987">
    <property type="entry name" value="AIM24"/>
    <property type="match status" value="1"/>
</dbReference>
<comment type="caution">
    <text evidence="1">The sequence shown here is derived from an EMBL/GenBank/DDBJ whole genome shotgun (WGS) entry which is preliminary data.</text>
</comment>
<dbReference type="NCBIfam" id="TIGR00266">
    <property type="entry name" value="TIGR00266 family protein"/>
    <property type="match status" value="1"/>
</dbReference>
<name>A0A6B3NHX6_9CYAN</name>
<gene>
    <name evidence="1" type="ORF">F6J89_21655</name>
</gene>
<sequence>MKYEIRYKPAFAAIFVTLEPGDRITAEAGAMTSMDGQITMKTEFSGGFFSALLKKFFGGETLFVNSFSNRTQQPLNLVLTQSTIGDIVGVELKGRALCFQPGAYIGHTSGTKLGVAWAGFKSWFSGEGLFKLKVSGKGIVFFGAYGGLSQKRIRGEFIVDTGHLVAYEPQIRMNVKLAGGWLGSVTSGEGFVNRLKGSGEIYLQSRSIDGLVKYLRPKLR</sequence>
<dbReference type="InterPro" id="IPR036983">
    <property type="entry name" value="AIM24_sf"/>
</dbReference>
<dbReference type="Gene3D" id="3.60.160.10">
    <property type="entry name" value="Mitochondrial biogenesis AIM24"/>
    <property type="match status" value="1"/>
</dbReference>
<dbReference type="EMBL" id="JAAHFQ010000496">
    <property type="protein sequence ID" value="NER30152.1"/>
    <property type="molecule type" value="Genomic_DNA"/>
</dbReference>
<accession>A0A6B3NHX6</accession>
<dbReference type="InterPro" id="IPR016031">
    <property type="entry name" value="Trp_RNA-bd_attenuator-like_dom"/>
</dbReference>
<protein>
    <submittedName>
        <fullName evidence="1">TIGR00266 family protein</fullName>
    </submittedName>
</protein>
<reference evidence="1" key="1">
    <citation type="submission" date="2019-11" db="EMBL/GenBank/DDBJ databases">
        <title>Genomic insights into an expanded diversity of filamentous marine cyanobacteria reveals the extraordinary biosynthetic potential of Moorea and Okeania.</title>
        <authorList>
            <person name="Ferreira Leao T."/>
            <person name="Wang M."/>
            <person name="Moss N."/>
            <person name="Da Silva R."/>
            <person name="Sanders J."/>
            <person name="Nurk S."/>
            <person name="Gurevich A."/>
            <person name="Humphrey G."/>
            <person name="Reher R."/>
            <person name="Zhu Q."/>
            <person name="Belda-Ferre P."/>
            <person name="Glukhov E."/>
            <person name="Rex R."/>
            <person name="Dorrestein P.C."/>
            <person name="Knight R."/>
            <person name="Pevzner P."/>
            <person name="Gerwick W.H."/>
            <person name="Gerwick L."/>
        </authorList>
    </citation>
    <scope>NUCLEOTIDE SEQUENCE</scope>
    <source>
        <strain evidence="1">SIO1C4</strain>
    </source>
</reference>
<organism evidence="1">
    <name type="scientific">Symploca sp. SIO1C4</name>
    <dbReference type="NCBI Taxonomy" id="2607765"/>
    <lineage>
        <taxon>Bacteria</taxon>
        <taxon>Bacillati</taxon>
        <taxon>Cyanobacteriota</taxon>
        <taxon>Cyanophyceae</taxon>
        <taxon>Coleofasciculales</taxon>
        <taxon>Coleofasciculaceae</taxon>
        <taxon>Symploca</taxon>
    </lineage>
</organism>
<dbReference type="InterPro" id="IPR002838">
    <property type="entry name" value="AIM24"/>
</dbReference>
<dbReference type="PANTHER" id="PTHR43657">
    <property type="entry name" value="TRYPTOPHAN RNA-BINDING ATTENUATOR PROTEIN-LIKE PROTEIN"/>
    <property type="match status" value="1"/>
</dbReference>
<evidence type="ECO:0000313" key="1">
    <source>
        <dbReference type="EMBL" id="NER30152.1"/>
    </source>
</evidence>